<dbReference type="PANTHER" id="PTHR24106">
    <property type="entry name" value="NACHT, LRR AND CARD DOMAINS-CONTAINING"/>
    <property type="match status" value="1"/>
</dbReference>
<keyword evidence="1" id="KW-0433">Leucine-rich repeat</keyword>
<reference evidence="3" key="1">
    <citation type="submission" date="2020-05" db="EMBL/GenBank/DDBJ databases">
        <title>Phylogenomic resolution of chytrid fungi.</title>
        <authorList>
            <person name="Stajich J.E."/>
            <person name="Amses K."/>
            <person name="Simmons R."/>
            <person name="Seto K."/>
            <person name="Myers J."/>
            <person name="Bonds A."/>
            <person name="Quandt C.A."/>
            <person name="Barry K."/>
            <person name="Liu P."/>
            <person name="Grigoriev I."/>
            <person name="Longcore J.E."/>
            <person name="James T.Y."/>
        </authorList>
    </citation>
    <scope>NUCLEOTIDE SEQUENCE</scope>
    <source>
        <strain evidence="3">PLAUS21</strain>
    </source>
</reference>
<accession>A0AAD5UL13</accession>
<comment type="caution">
    <text evidence="3">The sequence shown here is derived from an EMBL/GenBank/DDBJ whole genome shotgun (WGS) entry which is preliminary data.</text>
</comment>
<dbReference type="InterPro" id="IPR032675">
    <property type="entry name" value="LRR_dom_sf"/>
</dbReference>
<evidence type="ECO:0000313" key="3">
    <source>
        <dbReference type="EMBL" id="KAJ3258144.1"/>
    </source>
</evidence>
<gene>
    <name evidence="3" type="ORF">HK103_003962</name>
</gene>
<protein>
    <submittedName>
        <fullName evidence="3">Uncharacterized protein</fullName>
    </submittedName>
</protein>
<dbReference type="SUPFAM" id="SSF52047">
    <property type="entry name" value="RNI-like"/>
    <property type="match status" value="1"/>
</dbReference>
<name>A0AAD5UL13_9FUNG</name>
<organism evidence="3 4">
    <name type="scientific">Boothiomyces macroporosus</name>
    <dbReference type="NCBI Taxonomy" id="261099"/>
    <lineage>
        <taxon>Eukaryota</taxon>
        <taxon>Fungi</taxon>
        <taxon>Fungi incertae sedis</taxon>
        <taxon>Chytridiomycota</taxon>
        <taxon>Chytridiomycota incertae sedis</taxon>
        <taxon>Chytridiomycetes</taxon>
        <taxon>Rhizophydiales</taxon>
        <taxon>Terramycetaceae</taxon>
        <taxon>Boothiomyces</taxon>
    </lineage>
</organism>
<keyword evidence="4" id="KW-1185">Reference proteome</keyword>
<evidence type="ECO:0000256" key="1">
    <source>
        <dbReference type="ARBA" id="ARBA00022614"/>
    </source>
</evidence>
<dbReference type="Gene3D" id="3.80.10.10">
    <property type="entry name" value="Ribonuclease Inhibitor"/>
    <property type="match status" value="2"/>
</dbReference>
<dbReference type="AlphaFoldDB" id="A0AAD5UL13"/>
<dbReference type="InterPro" id="IPR051261">
    <property type="entry name" value="NLR"/>
</dbReference>
<evidence type="ECO:0000313" key="4">
    <source>
        <dbReference type="Proteomes" id="UP001210925"/>
    </source>
</evidence>
<dbReference type="Proteomes" id="UP001210925">
    <property type="component" value="Unassembled WGS sequence"/>
</dbReference>
<proteinExistence type="predicted"/>
<sequence>MLPYDILESQIFYYLDGNDIRNLSRINTEYYTRLNAVQILNKLKIKSIWPELVILQDDTVNQQEYRKLSQLTWVFPKIVVPSDLYCVIHDCIPACKDLKIFTTANTNYTQLADVVYKSTELYCYRDMTNLQLLSLARQDKQWNLKSLHFSSSLLFSHSKIYAMFKLILYESITKLEISGGLSFEGFGLILDLLDRRPVLDYNAQSVLNSENLLIGDIKPKIESLVLSRNNLEGEHLNALSTVLPFSTVKELQISFNDFSPSDLCILFDHLPNTEIEIFHYYNKVDIASNLHFIAALPKSKLKSVTLQLAPEFIDDFLKSCIHSKLNEFQFINPIGNYGVNELQSLKYTKLTKLCLNNSGISDTETLMTCLIGSRVQVLELNDNMIGLKGITNIATKLHGTCLKSIALENCGIPDKGALILGSNLKRSKIVKLYLKHNILTSYGIMNLLSQMKKHHVLFLEATWVKTRSRNDETVLKLKATYPGHIILHEM</sequence>
<dbReference type="EMBL" id="JADGKB010000030">
    <property type="protein sequence ID" value="KAJ3258144.1"/>
    <property type="molecule type" value="Genomic_DNA"/>
</dbReference>
<evidence type="ECO:0000256" key="2">
    <source>
        <dbReference type="ARBA" id="ARBA00022737"/>
    </source>
</evidence>
<keyword evidence="2" id="KW-0677">Repeat</keyword>